<protein>
    <submittedName>
        <fullName evidence="1">Uncharacterized protein</fullName>
    </submittedName>
</protein>
<dbReference type="AlphaFoldDB" id="A0A2P2Q597"/>
<evidence type="ECO:0000313" key="1">
    <source>
        <dbReference type="EMBL" id="MBX62143.1"/>
    </source>
</evidence>
<reference evidence="1" key="1">
    <citation type="submission" date="2018-02" db="EMBL/GenBank/DDBJ databases">
        <title>Rhizophora mucronata_Transcriptome.</title>
        <authorList>
            <person name="Meera S.P."/>
            <person name="Sreeshan A."/>
            <person name="Augustine A."/>
        </authorList>
    </citation>
    <scope>NUCLEOTIDE SEQUENCE</scope>
    <source>
        <tissue evidence="1">Leaf</tissue>
    </source>
</reference>
<organism evidence="1">
    <name type="scientific">Rhizophora mucronata</name>
    <name type="common">Asiatic mangrove</name>
    <dbReference type="NCBI Taxonomy" id="61149"/>
    <lineage>
        <taxon>Eukaryota</taxon>
        <taxon>Viridiplantae</taxon>
        <taxon>Streptophyta</taxon>
        <taxon>Embryophyta</taxon>
        <taxon>Tracheophyta</taxon>
        <taxon>Spermatophyta</taxon>
        <taxon>Magnoliopsida</taxon>
        <taxon>eudicotyledons</taxon>
        <taxon>Gunneridae</taxon>
        <taxon>Pentapetalae</taxon>
        <taxon>rosids</taxon>
        <taxon>fabids</taxon>
        <taxon>Malpighiales</taxon>
        <taxon>Rhizophoraceae</taxon>
        <taxon>Rhizophora</taxon>
    </lineage>
</organism>
<proteinExistence type="predicted"/>
<dbReference type="EMBL" id="GGEC01081659">
    <property type="protein sequence ID" value="MBX62143.1"/>
    <property type="molecule type" value="Transcribed_RNA"/>
</dbReference>
<name>A0A2P2Q597_RHIMU</name>
<accession>A0A2P2Q597</accession>
<sequence length="26" mass="3011">MEQTKNYGGGCFWRKLTMLCKNGLKC</sequence>